<dbReference type="Gene3D" id="1.10.472.10">
    <property type="entry name" value="Cyclin-like"/>
    <property type="match status" value="1"/>
</dbReference>
<evidence type="ECO:0000313" key="2">
    <source>
        <dbReference type="EMBL" id="KAF6225286.1"/>
    </source>
</evidence>
<dbReference type="GO" id="GO:0017025">
    <property type="term" value="F:TBP-class protein binding"/>
    <property type="evidence" value="ECO:0007669"/>
    <property type="project" value="InterPro"/>
</dbReference>
<reference evidence="2 3" key="1">
    <citation type="journal article" date="2020" name="Genomics">
        <title>Complete, high-quality genomes from long-read metagenomic sequencing of two wolf lichen thalli reveals enigmatic genome architecture.</title>
        <authorList>
            <person name="McKenzie S.K."/>
            <person name="Walston R.F."/>
            <person name="Allen J.L."/>
        </authorList>
    </citation>
    <scope>NUCLEOTIDE SEQUENCE [LARGE SCALE GENOMIC DNA]</scope>
    <source>
        <strain evidence="2">WasteWater1</strain>
    </source>
</reference>
<protein>
    <recommendedName>
        <fullName evidence="1">Transcription factor TFIIB cyclin-like domain-containing protein</fullName>
    </recommendedName>
</protein>
<dbReference type="InterPro" id="IPR013150">
    <property type="entry name" value="TFIIB_cyclin"/>
</dbReference>
<evidence type="ECO:0000313" key="3">
    <source>
        <dbReference type="Proteomes" id="UP000593566"/>
    </source>
</evidence>
<dbReference type="CDD" id="cd00043">
    <property type="entry name" value="CYCLIN_SF"/>
    <property type="match status" value="1"/>
</dbReference>
<proteinExistence type="predicted"/>
<keyword evidence="3" id="KW-1185">Reference proteome</keyword>
<comment type="caution">
    <text evidence="2">The sequence shown here is derived from an EMBL/GenBank/DDBJ whole genome shotgun (WGS) entry which is preliminary data.</text>
</comment>
<name>A0A8H6CLF5_9LECA</name>
<feature type="domain" description="Transcription factor TFIIB cyclin-like" evidence="1">
    <location>
        <begin position="59"/>
        <end position="122"/>
    </location>
</feature>
<dbReference type="Proteomes" id="UP000593566">
    <property type="component" value="Unassembled WGS sequence"/>
</dbReference>
<dbReference type="AlphaFoldDB" id="A0A8H6CLF5"/>
<dbReference type="Pfam" id="PF00382">
    <property type="entry name" value="TFIIB"/>
    <property type="match status" value="1"/>
</dbReference>
<dbReference type="EMBL" id="JACCJB010000008">
    <property type="protein sequence ID" value="KAF6225286.1"/>
    <property type="molecule type" value="Genomic_DNA"/>
</dbReference>
<dbReference type="InterPro" id="IPR036915">
    <property type="entry name" value="Cyclin-like_sf"/>
</dbReference>
<evidence type="ECO:0000259" key="1">
    <source>
        <dbReference type="Pfam" id="PF00382"/>
    </source>
</evidence>
<dbReference type="SUPFAM" id="SSF47954">
    <property type="entry name" value="Cyclin-like"/>
    <property type="match status" value="1"/>
</dbReference>
<accession>A0A8H6CLF5</accession>
<dbReference type="GeneID" id="59338874"/>
<organism evidence="2 3">
    <name type="scientific">Letharia lupina</name>
    <dbReference type="NCBI Taxonomy" id="560253"/>
    <lineage>
        <taxon>Eukaryota</taxon>
        <taxon>Fungi</taxon>
        <taxon>Dikarya</taxon>
        <taxon>Ascomycota</taxon>
        <taxon>Pezizomycotina</taxon>
        <taxon>Lecanoromycetes</taxon>
        <taxon>OSLEUM clade</taxon>
        <taxon>Lecanoromycetidae</taxon>
        <taxon>Lecanorales</taxon>
        <taxon>Lecanorineae</taxon>
        <taxon>Parmeliaceae</taxon>
        <taxon>Letharia</taxon>
    </lineage>
</organism>
<gene>
    <name evidence="2" type="ORF">HO133_010484</name>
</gene>
<dbReference type="RefSeq" id="XP_037154153.1">
    <property type="nucleotide sequence ID" value="XM_037301336.1"/>
</dbReference>
<sequence>MASKFLARLPKVGRGILSKEDQHCSICLEEYGTTPSPNGIIERAVINAATTPAPSISLSERIAVLGHRLSLPTGVITLAVFIADRVHHSGSLGGHSVVAVAAGSLYMASQVMDRPRSVQAVSRGLAEAGMGDVRIGVMQRAYEWLYR</sequence>